<proteinExistence type="predicted"/>
<dbReference type="KEGG" id="cmp:Cha6605_2588"/>
<dbReference type="STRING" id="1173020.Cha6605_2588"/>
<sequence>MGNHYANVTVYNVTQEKIVDYLSSLKRTAFISPTINKFTVIYDRDISADCNEKLFPVSQISNFFNCAVMAAYLHDSSEFGYKLYLNGESIDTYNSDCVENEAVSKYDKAKKITEIFECSDRLLAIDNILSKSSALSTETLINYLDNYDKFGVDI</sequence>
<gene>
    <name evidence="1" type="ORF">Cha6605_2588</name>
</gene>
<dbReference type="AlphaFoldDB" id="K9UFN7"/>
<reference evidence="1 2" key="1">
    <citation type="submission" date="2012-05" db="EMBL/GenBank/DDBJ databases">
        <title>Finished chromosome of genome of Chamaesiphon sp. PCC 6605.</title>
        <authorList>
            <consortium name="US DOE Joint Genome Institute"/>
            <person name="Gugger M."/>
            <person name="Coursin T."/>
            <person name="Rippka R."/>
            <person name="Tandeau De Marsac N."/>
            <person name="Huntemann M."/>
            <person name="Wei C.-L."/>
            <person name="Han J."/>
            <person name="Detter J.C."/>
            <person name="Han C."/>
            <person name="Tapia R."/>
            <person name="Chen A."/>
            <person name="Kyrpides N."/>
            <person name="Mavromatis K."/>
            <person name="Markowitz V."/>
            <person name="Szeto E."/>
            <person name="Ivanova N."/>
            <person name="Pagani I."/>
            <person name="Pati A."/>
            <person name="Goodwin L."/>
            <person name="Nordberg H.P."/>
            <person name="Cantor M.N."/>
            <person name="Hua S.X."/>
            <person name="Woyke T."/>
            <person name="Kerfeld C.A."/>
        </authorList>
    </citation>
    <scope>NUCLEOTIDE SEQUENCE [LARGE SCALE GENOMIC DNA]</scope>
    <source>
        <strain evidence="2">ATCC 27169 / PCC 6605</strain>
    </source>
</reference>
<accession>K9UFN7</accession>
<dbReference type="Proteomes" id="UP000010366">
    <property type="component" value="Chromosome"/>
</dbReference>
<protein>
    <submittedName>
        <fullName evidence="1">Uncharacterized protein</fullName>
    </submittedName>
</protein>
<keyword evidence="2" id="KW-1185">Reference proteome</keyword>
<dbReference type="OrthoDB" id="582965at2"/>
<name>K9UFN7_CHAP6</name>
<dbReference type="eggNOG" id="ENOG5033BT4">
    <property type="taxonomic scope" value="Bacteria"/>
</dbReference>
<dbReference type="HOGENOM" id="CLU_1701090_0_0_3"/>
<dbReference type="EMBL" id="CP003600">
    <property type="protein sequence ID" value="AFY93635.1"/>
    <property type="molecule type" value="Genomic_DNA"/>
</dbReference>
<evidence type="ECO:0000313" key="1">
    <source>
        <dbReference type="EMBL" id="AFY93635.1"/>
    </source>
</evidence>
<evidence type="ECO:0000313" key="2">
    <source>
        <dbReference type="Proteomes" id="UP000010366"/>
    </source>
</evidence>
<dbReference type="RefSeq" id="WP_015159781.1">
    <property type="nucleotide sequence ID" value="NC_019697.1"/>
</dbReference>
<organism evidence="1 2">
    <name type="scientific">Chamaesiphon minutus (strain ATCC 27169 / PCC 6605)</name>
    <dbReference type="NCBI Taxonomy" id="1173020"/>
    <lineage>
        <taxon>Bacteria</taxon>
        <taxon>Bacillati</taxon>
        <taxon>Cyanobacteriota</taxon>
        <taxon>Cyanophyceae</taxon>
        <taxon>Gomontiellales</taxon>
        <taxon>Chamaesiphonaceae</taxon>
        <taxon>Chamaesiphon</taxon>
    </lineage>
</organism>